<feature type="binding site" evidence="5">
    <location>
        <position position="336"/>
    </location>
    <ligand>
        <name>Mg(2+)</name>
        <dbReference type="ChEBI" id="CHEBI:18420"/>
        <label>1</label>
        <note>catalytic</note>
    </ligand>
</feature>
<dbReference type="InterPro" id="IPR033942">
    <property type="entry name" value="IMPase"/>
</dbReference>
<organism evidence="7 8">
    <name type="scientific">Marchantia polymorpha subsp. ruderalis</name>
    <dbReference type="NCBI Taxonomy" id="1480154"/>
    <lineage>
        <taxon>Eukaryota</taxon>
        <taxon>Viridiplantae</taxon>
        <taxon>Streptophyta</taxon>
        <taxon>Embryophyta</taxon>
        <taxon>Marchantiophyta</taxon>
        <taxon>Marchantiopsida</taxon>
        <taxon>Marchantiidae</taxon>
        <taxon>Marchantiales</taxon>
        <taxon>Marchantiaceae</taxon>
        <taxon>Marchantia</taxon>
    </lineage>
</organism>
<dbReference type="Proteomes" id="UP000077202">
    <property type="component" value="Unassembled WGS sequence"/>
</dbReference>
<dbReference type="GO" id="GO:0046872">
    <property type="term" value="F:metal ion binding"/>
    <property type="evidence" value="ECO:0007669"/>
    <property type="project" value="UniProtKB-KW"/>
</dbReference>
<sequence>MFSAGVLCFYRPPARCVATRQRDPGPAPIIMYSFRNLESDTESVSCQTTVLPSQGQKLPWTPAARFLSAGEESLNRGEENWATSIQQPASKEASSKQASKQASSEKTPDTKPDGGECAFGLNTQNTNIGGLGVGWWWWWWVRRIEGGEREEEENNFKRLRSEWRRVETSRAQRMMGCHYSGGLVLEGAMRLRTRILPYQFGPCPVSGRGRWKIRLEGTRVPADRCLRASLSPEHRRSVHFEAVATQVETLALKLAKQAGALIREKSGKALQVDTKEVRYDLVTEVDKACERLLKCEVRNVFPEHDWVGEETATELELKKLVTNSLSAPWTWIVDPIDGTLSFVDGVPLSVVSIGIAYRNSMEIGVIYNPYHDELFHARRGQGAFLNGNPIKVLLPETELEDTTVTFGIPSKPDKRVAMLKDVTKVALHCRSLKALGSAPWDYAAGWLIIEEAGGRVTDLEGKPQTLLGGPILASNGGIIHDRMVELLNLD</sequence>
<dbReference type="GO" id="GO:0008934">
    <property type="term" value="F:inositol monophosphate 1-phosphatase activity"/>
    <property type="evidence" value="ECO:0007669"/>
    <property type="project" value="InterPro"/>
</dbReference>
<dbReference type="InterPro" id="IPR020550">
    <property type="entry name" value="Inositol_monophosphatase_CS"/>
</dbReference>
<evidence type="ECO:0000256" key="2">
    <source>
        <dbReference type="ARBA" id="ARBA00009759"/>
    </source>
</evidence>
<dbReference type="PRINTS" id="PR00377">
    <property type="entry name" value="IMPHPHTASES"/>
</dbReference>
<dbReference type="InterPro" id="IPR000760">
    <property type="entry name" value="Inositol_monophosphatase-like"/>
</dbReference>
<keyword evidence="8" id="KW-1185">Reference proteome</keyword>
<dbReference type="PROSITE" id="PS00630">
    <property type="entry name" value="IMP_2"/>
    <property type="match status" value="1"/>
</dbReference>
<gene>
    <name evidence="7" type="ORF">AXG93_154s1770</name>
</gene>
<feature type="binding site" evidence="5">
    <location>
        <position position="309"/>
    </location>
    <ligand>
        <name>Mg(2+)</name>
        <dbReference type="ChEBI" id="CHEBI:18420"/>
        <label>1</label>
        <note>catalytic</note>
    </ligand>
</feature>
<dbReference type="GO" id="GO:0007165">
    <property type="term" value="P:signal transduction"/>
    <property type="evidence" value="ECO:0007669"/>
    <property type="project" value="TreeGrafter"/>
</dbReference>
<feature type="binding site" evidence="5">
    <location>
        <position position="337"/>
    </location>
    <ligand>
        <name>Mg(2+)</name>
        <dbReference type="ChEBI" id="CHEBI:18420"/>
        <label>1</label>
        <note>catalytic</note>
    </ligand>
</feature>
<reference evidence="7" key="1">
    <citation type="submission" date="2016-03" db="EMBL/GenBank/DDBJ databases">
        <title>Mechanisms controlling the formation of the plant cell surface in tip-growing cells are functionally conserved among land plants.</title>
        <authorList>
            <person name="Honkanen S."/>
            <person name="Jones V.A."/>
            <person name="Morieri G."/>
            <person name="Champion C."/>
            <person name="Hetherington A.J."/>
            <person name="Kelly S."/>
            <person name="Saint-Marcoux D."/>
            <person name="Proust H."/>
            <person name="Prescott H."/>
            <person name="Dolan L."/>
        </authorList>
    </citation>
    <scope>NUCLEOTIDE SEQUENCE [LARGE SCALE GENOMIC DNA]</scope>
    <source>
        <tissue evidence="7">Whole gametophyte</tissue>
    </source>
</reference>
<feature type="region of interest" description="Disordered" evidence="6">
    <location>
        <begin position="77"/>
        <end position="121"/>
    </location>
</feature>
<evidence type="ECO:0000313" key="7">
    <source>
        <dbReference type="EMBL" id="OAE20703.1"/>
    </source>
</evidence>
<dbReference type="GO" id="GO:0046854">
    <property type="term" value="P:phosphatidylinositol phosphate biosynthetic process"/>
    <property type="evidence" value="ECO:0007669"/>
    <property type="project" value="InterPro"/>
</dbReference>
<name>A0A176VJX1_MARPO</name>
<accession>A0A176VJX1</accession>
<evidence type="ECO:0000256" key="5">
    <source>
        <dbReference type="PIRSR" id="PIRSR600760-2"/>
    </source>
</evidence>
<dbReference type="SUPFAM" id="SSF56655">
    <property type="entry name" value="Carbohydrate phosphatase"/>
    <property type="match status" value="1"/>
</dbReference>
<dbReference type="Pfam" id="PF00459">
    <property type="entry name" value="Inositol_P"/>
    <property type="match status" value="1"/>
</dbReference>
<feature type="binding site" evidence="5">
    <location>
        <position position="334"/>
    </location>
    <ligand>
        <name>Mg(2+)</name>
        <dbReference type="ChEBI" id="CHEBI:18420"/>
        <label>1</label>
        <note>catalytic</note>
    </ligand>
</feature>
<evidence type="ECO:0000313" key="8">
    <source>
        <dbReference type="Proteomes" id="UP000077202"/>
    </source>
</evidence>
<evidence type="ECO:0000256" key="4">
    <source>
        <dbReference type="ARBA" id="ARBA00022842"/>
    </source>
</evidence>
<comment type="catalytic activity">
    <reaction evidence="1">
        <text>a myo-inositol phosphate + H2O = myo-inositol + phosphate</text>
        <dbReference type="Rhea" id="RHEA:24056"/>
        <dbReference type="ChEBI" id="CHEBI:15377"/>
        <dbReference type="ChEBI" id="CHEBI:17268"/>
        <dbReference type="ChEBI" id="CHEBI:43474"/>
        <dbReference type="ChEBI" id="CHEBI:84139"/>
        <dbReference type="EC" id="3.1.3.25"/>
    </reaction>
</comment>
<dbReference type="EMBL" id="LVLJ01003591">
    <property type="protein sequence ID" value="OAE20703.1"/>
    <property type="molecule type" value="Genomic_DNA"/>
</dbReference>
<dbReference type="AlphaFoldDB" id="A0A176VJX1"/>
<comment type="caution">
    <text evidence="7">The sequence shown here is derived from an EMBL/GenBank/DDBJ whole genome shotgun (WGS) entry which is preliminary data.</text>
</comment>
<dbReference type="FunFam" id="3.30.540.10:FF:000004">
    <property type="entry name" value="Inositol-1-monophosphatase"/>
    <property type="match status" value="1"/>
</dbReference>
<feature type="compositionally biased region" description="Low complexity" evidence="6">
    <location>
        <begin position="86"/>
        <end position="105"/>
    </location>
</feature>
<dbReference type="Gene3D" id="3.30.540.10">
    <property type="entry name" value="Fructose-1,6-Bisphosphatase, subunit A, domain 1"/>
    <property type="match status" value="1"/>
</dbReference>
<comment type="cofactor">
    <cofactor evidence="5">
        <name>Mg(2+)</name>
        <dbReference type="ChEBI" id="CHEBI:18420"/>
    </cofactor>
</comment>
<dbReference type="PANTHER" id="PTHR20854">
    <property type="entry name" value="INOSITOL MONOPHOSPHATASE"/>
    <property type="match status" value="1"/>
</dbReference>
<dbReference type="PANTHER" id="PTHR20854:SF49">
    <property type="entry name" value="INOSITOL-1-MONOPHOSPHATASE"/>
    <property type="match status" value="1"/>
</dbReference>
<keyword evidence="4 5" id="KW-0460">Magnesium</keyword>
<proteinExistence type="inferred from homology"/>
<dbReference type="CDD" id="cd01639">
    <property type="entry name" value="IMPase"/>
    <property type="match status" value="1"/>
</dbReference>
<feature type="binding site" evidence="5">
    <location>
        <position position="441"/>
    </location>
    <ligand>
        <name>Mg(2+)</name>
        <dbReference type="ChEBI" id="CHEBI:18420"/>
        <label>1</label>
        <note>catalytic</note>
    </ligand>
</feature>
<dbReference type="GO" id="GO:0006020">
    <property type="term" value="P:inositol metabolic process"/>
    <property type="evidence" value="ECO:0007669"/>
    <property type="project" value="TreeGrafter"/>
</dbReference>
<evidence type="ECO:0000256" key="3">
    <source>
        <dbReference type="ARBA" id="ARBA00022723"/>
    </source>
</evidence>
<comment type="similarity">
    <text evidence="2">Belongs to the inositol monophosphatase superfamily.</text>
</comment>
<evidence type="ECO:0000256" key="1">
    <source>
        <dbReference type="ARBA" id="ARBA00001033"/>
    </source>
</evidence>
<protein>
    <recommendedName>
        <fullName evidence="9">Inositol-phosphate phosphatase</fullName>
    </recommendedName>
</protein>
<keyword evidence="3 5" id="KW-0479">Metal-binding</keyword>
<dbReference type="Gene3D" id="3.40.190.80">
    <property type="match status" value="1"/>
</dbReference>
<evidence type="ECO:0000256" key="6">
    <source>
        <dbReference type="SAM" id="MobiDB-lite"/>
    </source>
</evidence>
<evidence type="ECO:0008006" key="9">
    <source>
        <dbReference type="Google" id="ProtNLM"/>
    </source>
</evidence>